<evidence type="ECO:0000256" key="1">
    <source>
        <dbReference type="SAM" id="Coils"/>
    </source>
</evidence>
<evidence type="ECO:0000313" key="3">
    <source>
        <dbReference type="Proteomes" id="UP000317429"/>
    </source>
</evidence>
<proteinExistence type="predicted"/>
<dbReference type="RefSeq" id="WP_145285812.1">
    <property type="nucleotide sequence ID" value="NZ_CP036291.1"/>
</dbReference>
<sequence length="179" mass="19214">MTTHATQTISGLPLPAELRPIEAALEAQGDQRLARLREIAAPVDAAGQPAAVDRLLKLLGSFAPRDPVEVGSRAGELADRASRLTPPGAGGLVRDAAAQVADCEMALRLAEERLHPDDLQHAPIQVRLARLERRLGEALEDYRTALRIERLGRHSNDDAARAPSGSAGIAVDQRCREEC</sequence>
<evidence type="ECO:0000313" key="2">
    <source>
        <dbReference type="EMBL" id="QDU89387.1"/>
    </source>
</evidence>
<dbReference type="AlphaFoldDB" id="A0A518DD26"/>
<organism evidence="2 3">
    <name type="scientific">Pirellulimonas nuda</name>
    <dbReference type="NCBI Taxonomy" id="2528009"/>
    <lineage>
        <taxon>Bacteria</taxon>
        <taxon>Pseudomonadati</taxon>
        <taxon>Planctomycetota</taxon>
        <taxon>Planctomycetia</taxon>
        <taxon>Pirellulales</taxon>
        <taxon>Lacipirellulaceae</taxon>
        <taxon>Pirellulimonas</taxon>
    </lineage>
</organism>
<keyword evidence="3" id="KW-1185">Reference proteome</keyword>
<protein>
    <submittedName>
        <fullName evidence="2">Uncharacterized protein</fullName>
    </submittedName>
</protein>
<feature type="coiled-coil region" evidence="1">
    <location>
        <begin position="93"/>
        <end position="148"/>
    </location>
</feature>
<dbReference type="EMBL" id="CP036291">
    <property type="protein sequence ID" value="QDU89387.1"/>
    <property type="molecule type" value="Genomic_DNA"/>
</dbReference>
<dbReference type="Proteomes" id="UP000317429">
    <property type="component" value="Chromosome"/>
</dbReference>
<accession>A0A518DD26</accession>
<keyword evidence="1" id="KW-0175">Coiled coil</keyword>
<name>A0A518DD26_9BACT</name>
<gene>
    <name evidence="2" type="ORF">Pla175_27770</name>
</gene>
<reference evidence="2 3" key="1">
    <citation type="submission" date="2019-02" db="EMBL/GenBank/DDBJ databases">
        <title>Deep-cultivation of Planctomycetes and their phenomic and genomic characterization uncovers novel biology.</title>
        <authorList>
            <person name="Wiegand S."/>
            <person name="Jogler M."/>
            <person name="Boedeker C."/>
            <person name="Pinto D."/>
            <person name="Vollmers J."/>
            <person name="Rivas-Marin E."/>
            <person name="Kohn T."/>
            <person name="Peeters S.H."/>
            <person name="Heuer A."/>
            <person name="Rast P."/>
            <person name="Oberbeckmann S."/>
            <person name="Bunk B."/>
            <person name="Jeske O."/>
            <person name="Meyerdierks A."/>
            <person name="Storesund J.E."/>
            <person name="Kallscheuer N."/>
            <person name="Luecker S."/>
            <person name="Lage O.M."/>
            <person name="Pohl T."/>
            <person name="Merkel B.J."/>
            <person name="Hornburger P."/>
            <person name="Mueller R.-W."/>
            <person name="Bruemmer F."/>
            <person name="Labrenz M."/>
            <person name="Spormann A.M."/>
            <person name="Op den Camp H."/>
            <person name="Overmann J."/>
            <person name="Amann R."/>
            <person name="Jetten M.S.M."/>
            <person name="Mascher T."/>
            <person name="Medema M.H."/>
            <person name="Devos D.P."/>
            <person name="Kaster A.-K."/>
            <person name="Ovreas L."/>
            <person name="Rohde M."/>
            <person name="Galperin M.Y."/>
            <person name="Jogler C."/>
        </authorList>
    </citation>
    <scope>NUCLEOTIDE SEQUENCE [LARGE SCALE GENOMIC DNA]</scope>
    <source>
        <strain evidence="2 3">Pla175</strain>
    </source>
</reference>
<dbReference type="KEGG" id="pnd:Pla175_27770"/>